<sequence length="155" mass="18188">MANEMPQELIDEIIQMDYHQFDYFEKKWKDNLNVKADYERQYYSQVQGYIEHNKTFNENKRPLKPLEYSAVIDQELVEEARTINLDRAVNDNEKSKQQPENPAPPPIGDSVKSITARLFAAMKYETLKQDNDRKANSPHKSQPSDPKKDIDIERG</sequence>
<accession>A0A5B2VTA5</accession>
<evidence type="ECO:0000256" key="1">
    <source>
        <dbReference type="SAM" id="MobiDB-lite"/>
    </source>
</evidence>
<feature type="compositionally biased region" description="Basic and acidic residues" evidence="1">
    <location>
        <begin position="125"/>
        <end position="135"/>
    </location>
</feature>
<keyword evidence="3" id="KW-1185">Reference proteome</keyword>
<proteinExistence type="predicted"/>
<evidence type="ECO:0000313" key="2">
    <source>
        <dbReference type="EMBL" id="KAA2241526.1"/>
    </source>
</evidence>
<dbReference type="AlphaFoldDB" id="A0A5B2VTA5"/>
<gene>
    <name evidence="2" type="ORF">F0L74_16660</name>
</gene>
<feature type="compositionally biased region" description="Basic and acidic residues" evidence="1">
    <location>
        <begin position="145"/>
        <end position="155"/>
    </location>
</feature>
<dbReference type="RefSeq" id="WP_149839040.1">
    <property type="nucleotide sequence ID" value="NZ_VUOC01000003.1"/>
</dbReference>
<dbReference type="EMBL" id="VUOC01000003">
    <property type="protein sequence ID" value="KAA2241526.1"/>
    <property type="molecule type" value="Genomic_DNA"/>
</dbReference>
<feature type="compositionally biased region" description="Basic and acidic residues" evidence="1">
    <location>
        <begin position="88"/>
        <end position="97"/>
    </location>
</feature>
<dbReference type="Proteomes" id="UP000324611">
    <property type="component" value="Unassembled WGS sequence"/>
</dbReference>
<organism evidence="2 3">
    <name type="scientific">Chitinophaga agrisoli</name>
    <dbReference type="NCBI Taxonomy" id="2607653"/>
    <lineage>
        <taxon>Bacteria</taxon>
        <taxon>Pseudomonadati</taxon>
        <taxon>Bacteroidota</taxon>
        <taxon>Chitinophagia</taxon>
        <taxon>Chitinophagales</taxon>
        <taxon>Chitinophagaceae</taxon>
        <taxon>Chitinophaga</taxon>
    </lineage>
</organism>
<reference evidence="2 3" key="2">
    <citation type="submission" date="2019-09" db="EMBL/GenBank/DDBJ databases">
        <authorList>
            <person name="Jin C."/>
        </authorList>
    </citation>
    <scope>NUCLEOTIDE SEQUENCE [LARGE SCALE GENOMIC DNA]</scope>
    <source>
        <strain evidence="2 3">BN140078</strain>
    </source>
</reference>
<comment type="caution">
    <text evidence="2">The sequence shown here is derived from an EMBL/GenBank/DDBJ whole genome shotgun (WGS) entry which is preliminary data.</text>
</comment>
<name>A0A5B2VTA5_9BACT</name>
<feature type="region of interest" description="Disordered" evidence="1">
    <location>
        <begin position="86"/>
        <end position="112"/>
    </location>
</feature>
<feature type="region of interest" description="Disordered" evidence="1">
    <location>
        <begin position="125"/>
        <end position="155"/>
    </location>
</feature>
<reference evidence="2 3" key="1">
    <citation type="submission" date="2019-09" db="EMBL/GenBank/DDBJ databases">
        <title>Chitinophaga ginsengihumi sp. nov., isolated from soil of ginseng rhizosphere.</title>
        <authorList>
            <person name="Lee J."/>
        </authorList>
    </citation>
    <scope>NUCLEOTIDE SEQUENCE [LARGE SCALE GENOMIC DNA]</scope>
    <source>
        <strain evidence="2 3">BN140078</strain>
    </source>
</reference>
<protein>
    <submittedName>
        <fullName evidence="2">Uncharacterized protein</fullName>
    </submittedName>
</protein>
<evidence type="ECO:0000313" key="3">
    <source>
        <dbReference type="Proteomes" id="UP000324611"/>
    </source>
</evidence>